<evidence type="ECO:0000313" key="3">
    <source>
        <dbReference type="EMBL" id="CAD9116598.1"/>
    </source>
</evidence>
<dbReference type="EMBL" id="HBGF01022789">
    <property type="protein sequence ID" value="CAD9116598.1"/>
    <property type="molecule type" value="Transcribed_RNA"/>
</dbReference>
<gene>
    <name evidence="2" type="ORF">NDES1114_LOCUS15049</name>
    <name evidence="3" type="ORF">NDES1114_LOCUS15050</name>
</gene>
<evidence type="ECO:0000313" key="2">
    <source>
        <dbReference type="EMBL" id="CAD9116596.1"/>
    </source>
</evidence>
<evidence type="ECO:0000256" key="1">
    <source>
        <dbReference type="SAM" id="MobiDB-lite"/>
    </source>
</evidence>
<feature type="region of interest" description="Disordered" evidence="1">
    <location>
        <begin position="1"/>
        <end position="57"/>
    </location>
</feature>
<feature type="compositionally biased region" description="Low complexity" evidence="1">
    <location>
        <begin position="15"/>
        <end position="35"/>
    </location>
</feature>
<sequence length="196" mass="20294">MPAASGNKRKPTTSKNPKAAAAKRTPARAKPSPAKRMPEKKKVAKAPAMSGPVDAPPVDVPCDDPTEEEENAAAEAYLEQRRAACVEGFVALIDAMNQIGATQVILTNHPSYDLSLGACAHDGNGKLASVQAGDGTGPGCLWADKTVPFFTDCWRAAGGVEASVKAILLENGIGTMNDLDTGAPPEPGVVTLEEFA</sequence>
<protein>
    <submittedName>
        <fullName evidence="2">Uncharacterized protein</fullName>
    </submittedName>
</protein>
<accession>A0A6U4SCK5</accession>
<proteinExistence type="predicted"/>
<dbReference type="AlphaFoldDB" id="A0A6U4SCK5"/>
<organism evidence="2">
    <name type="scientific">Neobodo designis</name>
    <name type="common">Flagellated protozoan</name>
    <name type="synonym">Bodo designis</name>
    <dbReference type="NCBI Taxonomy" id="312471"/>
    <lineage>
        <taxon>Eukaryota</taxon>
        <taxon>Discoba</taxon>
        <taxon>Euglenozoa</taxon>
        <taxon>Kinetoplastea</taxon>
        <taxon>Metakinetoplastina</taxon>
        <taxon>Neobodonida</taxon>
        <taxon>Neobodo</taxon>
    </lineage>
</organism>
<name>A0A6U4SCK5_NEODS</name>
<dbReference type="EMBL" id="HBGF01022788">
    <property type="protein sequence ID" value="CAD9116596.1"/>
    <property type="molecule type" value="Transcribed_RNA"/>
</dbReference>
<reference evidence="2" key="1">
    <citation type="submission" date="2021-01" db="EMBL/GenBank/DDBJ databases">
        <authorList>
            <person name="Corre E."/>
            <person name="Pelletier E."/>
            <person name="Niang G."/>
            <person name="Scheremetjew M."/>
            <person name="Finn R."/>
            <person name="Kale V."/>
            <person name="Holt S."/>
            <person name="Cochrane G."/>
            <person name="Meng A."/>
            <person name="Brown T."/>
            <person name="Cohen L."/>
        </authorList>
    </citation>
    <scope>NUCLEOTIDE SEQUENCE</scope>
    <source>
        <strain evidence="2">CCAP 1951/1</strain>
    </source>
</reference>